<dbReference type="AlphaFoldDB" id="A0A6G1Q730"/>
<dbReference type="InterPro" id="IPR013783">
    <property type="entry name" value="Ig-like_fold"/>
</dbReference>
<organism evidence="10 11">
    <name type="scientific">Channa argus</name>
    <name type="common">Northern snakehead</name>
    <name type="synonym">Ophicephalus argus</name>
    <dbReference type="NCBI Taxonomy" id="215402"/>
    <lineage>
        <taxon>Eukaryota</taxon>
        <taxon>Metazoa</taxon>
        <taxon>Chordata</taxon>
        <taxon>Craniata</taxon>
        <taxon>Vertebrata</taxon>
        <taxon>Euteleostomi</taxon>
        <taxon>Actinopterygii</taxon>
        <taxon>Neopterygii</taxon>
        <taxon>Teleostei</taxon>
        <taxon>Neoteleostei</taxon>
        <taxon>Acanthomorphata</taxon>
        <taxon>Anabantaria</taxon>
        <taxon>Anabantiformes</taxon>
        <taxon>Channoidei</taxon>
        <taxon>Channidae</taxon>
        <taxon>Channa</taxon>
    </lineage>
</organism>
<sequence length="203" mass="22579">MGVKLAPVTSVTVGCTLLFFYHPVSATDVQVNIGAEPGQTVSLPCKALSNAPIIAVQWSRSDLKPDYVLLYRDKQSDPENQHPSFLNRVKLKDKQMKDGDVSLIVENVVISDTGTYECFVIQRRTKRSKRSRLNTEPITTIKLIVGYGAGHTEEEDNIGHIASFISLSVLLVVLIGVGGFRIYKERLKKLFYQPPIEIAVLHV</sequence>
<evidence type="ECO:0000259" key="9">
    <source>
        <dbReference type="PROSITE" id="PS50835"/>
    </source>
</evidence>
<evidence type="ECO:0000256" key="8">
    <source>
        <dbReference type="SAM" id="SignalP"/>
    </source>
</evidence>
<evidence type="ECO:0000256" key="7">
    <source>
        <dbReference type="SAM" id="Phobius"/>
    </source>
</evidence>
<dbReference type="PROSITE" id="PS50835">
    <property type="entry name" value="IG_LIKE"/>
    <property type="match status" value="1"/>
</dbReference>
<proteinExistence type="predicted"/>
<dbReference type="GO" id="GO:0050852">
    <property type="term" value="P:T cell receptor signaling pathway"/>
    <property type="evidence" value="ECO:0007669"/>
    <property type="project" value="TreeGrafter"/>
</dbReference>
<name>A0A6G1Q730_CHAAH</name>
<dbReference type="InterPro" id="IPR003599">
    <property type="entry name" value="Ig_sub"/>
</dbReference>
<evidence type="ECO:0000256" key="6">
    <source>
        <dbReference type="ARBA" id="ARBA00023319"/>
    </source>
</evidence>
<feature type="chain" id="PRO_5026055589" evidence="8">
    <location>
        <begin position="27"/>
        <end position="203"/>
    </location>
</feature>
<dbReference type="GO" id="GO:0001817">
    <property type="term" value="P:regulation of cytokine production"/>
    <property type="evidence" value="ECO:0007669"/>
    <property type="project" value="TreeGrafter"/>
</dbReference>
<keyword evidence="6" id="KW-0393">Immunoglobulin domain</keyword>
<keyword evidence="7" id="KW-1133">Transmembrane helix</keyword>
<feature type="signal peptide" evidence="8">
    <location>
        <begin position="1"/>
        <end position="26"/>
    </location>
</feature>
<dbReference type="FunFam" id="2.60.40.10:FF:000142">
    <property type="entry name" value="V-set domain-containing T-cell activation inhibitor 1"/>
    <property type="match status" value="1"/>
</dbReference>
<evidence type="ECO:0000256" key="5">
    <source>
        <dbReference type="ARBA" id="ARBA00023180"/>
    </source>
</evidence>
<comment type="subcellular location">
    <subcellularLocation>
        <location evidence="1">Membrane</location>
    </subcellularLocation>
</comment>
<reference evidence="11" key="2">
    <citation type="submission" date="2019-02" db="EMBL/GenBank/DDBJ databases">
        <title>Opniocepnalus argus Var Kimnra genome.</title>
        <authorList>
            <person name="Zhou C."/>
            <person name="Xiao S."/>
        </authorList>
    </citation>
    <scope>NUCLEOTIDE SEQUENCE [LARGE SCALE GENOMIC DNA]</scope>
</reference>
<dbReference type="GO" id="GO:1903037">
    <property type="term" value="P:regulation of leukocyte cell-cell adhesion"/>
    <property type="evidence" value="ECO:0007669"/>
    <property type="project" value="UniProtKB-ARBA"/>
</dbReference>
<dbReference type="SMART" id="SM00409">
    <property type="entry name" value="IG"/>
    <property type="match status" value="1"/>
</dbReference>
<evidence type="ECO:0000256" key="4">
    <source>
        <dbReference type="ARBA" id="ARBA00023157"/>
    </source>
</evidence>
<dbReference type="PANTHER" id="PTHR24100:SF151">
    <property type="entry name" value="ICOS LIGAND"/>
    <property type="match status" value="1"/>
</dbReference>
<evidence type="ECO:0000256" key="3">
    <source>
        <dbReference type="ARBA" id="ARBA00023136"/>
    </source>
</evidence>
<evidence type="ECO:0000313" key="10">
    <source>
        <dbReference type="EMBL" id="KAF3698317.1"/>
    </source>
</evidence>
<keyword evidence="11" id="KW-1185">Reference proteome</keyword>
<evidence type="ECO:0000256" key="1">
    <source>
        <dbReference type="ARBA" id="ARBA00004370"/>
    </source>
</evidence>
<accession>A0A6G1Q730</accession>
<keyword evidence="2 8" id="KW-0732">Signal</keyword>
<keyword evidence="7" id="KW-0812">Transmembrane</keyword>
<dbReference type="Gene3D" id="2.60.40.10">
    <property type="entry name" value="Immunoglobulins"/>
    <property type="match status" value="1"/>
</dbReference>
<keyword evidence="4" id="KW-1015">Disulfide bond</keyword>
<dbReference type="SUPFAM" id="SSF48726">
    <property type="entry name" value="Immunoglobulin"/>
    <property type="match status" value="1"/>
</dbReference>
<dbReference type="SMART" id="SM00406">
    <property type="entry name" value="IGv"/>
    <property type="match status" value="1"/>
</dbReference>
<dbReference type="Pfam" id="PF07686">
    <property type="entry name" value="V-set"/>
    <property type="match status" value="1"/>
</dbReference>
<evidence type="ECO:0000313" key="11">
    <source>
        <dbReference type="Proteomes" id="UP000503349"/>
    </source>
</evidence>
<dbReference type="InterPro" id="IPR007110">
    <property type="entry name" value="Ig-like_dom"/>
</dbReference>
<reference evidence="10 11" key="1">
    <citation type="submission" date="2019-02" db="EMBL/GenBank/DDBJ databases">
        <title>Opniocepnalus argus genome.</title>
        <authorList>
            <person name="Zhou C."/>
            <person name="Xiao S."/>
        </authorList>
    </citation>
    <scope>NUCLEOTIDE SEQUENCE [LARGE SCALE GENOMIC DNA]</scope>
    <source>
        <strain evidence="10">OARG1902GOOAL</strain>
        <tissue evidence="10">Muscle</tissue>
    </source>
</reference>
<feature type="transmembrane region" description="Helical" evidence="7">
    <location>
        <begin position="161"/>
        <end position="183"/>
    </location>
</feature>
<dbReference type="InterPro" id="IPR050504">
    <property type="entry name" value="IgSF_BTN/MOG"/>
</dbReference>
<dbReference type="InterPro" id="IPR013106">
    <property type="entry name" value="Ig_V-set"/>
</dbReference>
<dbReference type="GO" id="GO:0005102">
    <property type="term" value="F:signaling receptor binding"/>
    <property type="evidence" value="ECO:0007669"/>
    <property type="project" value="TreeGrafter"/>
</dbReference>
<dbReference type="Proteomes" id="UP000503349">
    <property type="component" value="Chromosome 13"/>
</dbReference>
<dbReference type="InterPro" id="IPR036179">
    <property type="entry name" value="Ig-like_dom_sf"/>
</dbReference>
<evidence type="ECO:0000256" key="2">
    <source>
        <dbReference type="ARBA" id="ARBA00022729"/>
    </source>
</evidence>
<dbReference type="PROSITE" id="PS51257">
    <property type="entry name" value="PROKAR_LIPOPROTEIN"/>
    <property type="match status" value="1"/>
</dbReference>
<keyword evidence="3 7" id="KW-0472">Membrane</keyword>
<keyword evidence="5" id="KW-0325">Glycoprotein</keyword>
<feature type="domain" description="Ig-like" evidence="9">
    <location>
        <begin position="23"/>
        <end position="134"/>
    </location>
</feature>
<dbReference type="EMBL" id="CM015724">
    <property type="protein sequence ID" value="KAF3698317.1"/>
    <property type="molecule type" value="Genomic_DNA"/>
</dbReference>
<dbReference type="GO" id="GO:0050863">
    <property type="term" value="P:regulation of T cell activation"/>
    <property type="evidence" value="ECO:0007669"/>
    <property type="project" value="UniProtKB-ARBA"/>
</dbReference>
<gene>
    <name evidence="10" type="ORF">EXN66_Car013998</name>
</gene>
<dbReference type="GO" id="GO:0009897">
    <property type="term" value="C:external side of plasma membrane"/>
    <property type="evidence" value="ECO:0007669"/>
    <property type="project" value="TreeGrafter"/>
</dbReference>
<dbReference type="PANTHER" id="PTHR24100">
    <property type="entry name" value="BUTYROPHILIN"/>
    <property type="match status" value="1"/>
</dbReference>
<protein>
    <submittedName>
        <fullName evidence="10">Myelin-oligodendrocyte glycoprotein</fullName>
    </submittedName>
</protein>